<keyword evidence="2" id="KW-1185">Reference proteome</keyword>
<evidence type="ECO:0000313" key="1">
    <source>
        <dbReference type="EMBL" id="GEC22596.1"/>
    </source>
</evidence>
<dbReference type="Proteomes" id="UP000320338">
    <property type="component" value="Unassembled WGS sequence"/>
</dbReference>
<sequence length="66" mass="6994">MCRRLPSGLEGRERGRFRDGPDRRVVAAMQELTTRAVVVEECSVDLDAGCCGEGGEVVVEAGGGDL</sequence>
<gene>
    <name evidence="1" type="ORF">PHY01_48790</name>
</gene>
<protein>
    <submittedName>
        <fullName evidence="1">Uncharacterized protein</fullName>
    </submittedName>
</protein>
<name>A0A4Y3WYR9_9PSEU</name>
<proteinExistence type="predicted"/>
<evidence type="ECO:0000313" key="2">
    <source>
        <dbReference type="Proteomes" id="UP000320338"/>
    </source>
</evidence>
<comment type="caution">
    <text evidence="1">The sequence shown here is derived from an EMBL/GenBank/DDBJ whole genome shotgun (WGS) entry which is preliminary data.</text>
</comment>
<accession>A0A4Y3WYR9</accession>
<organism evidence="1 2">
    <name type="scientific">Pseudonocardia hydrocarbonoxydans</name>
    <dbReference type="NCBI Taxonomy" id="76726"/>
    <lineage>
        <taxon>Bacteria</taxon>
        <taxon>Bacillati</taxon>
        <taxon>Actinomycetota</taxon>
        <taxon>Actinomycetes</taxon>
        <taxon>Pseudonocardiales</taxon>
        <taxon>Pseudonocardiaceae</taxon>
        <taxon>Pseudonocardia</taxon>
    </lineage>
</organism>
<reference evidence="1 2" key="1">
    <citation type="submission" date="2019-06" db="EMBL/GenBank/DDBJ databases">
        <title>Whole genome shotgun sequence of Pseudonocardia hydrocarbonoxydans NBRC 14498.</title>
        <authorList>
            <person name="Hosoyama A."/>
            <person name="Uohara A."/>
            <person name="Ohji S."/>
            <person name="Ichikawa N."/>
        </authorList>
    </citation>
    <scope>NUCLEOTIDE SEQUENCE [LARGE SCALE GENOMIC DNA]</scope>
    <source>
        <strain evidence="1 2">NBRC 14498</strain>
    </source>
</reference>
<dbReference type="AlphaFoldDB" id="A0A4Y3WYR9"/>
<dbReference type="EMBL" id="BJNG01000049">
    <property type="protein sequence ID" value="GEC22596.1"/>
    <property type="molecule type" value="Genomic_DNA"/>
</dbReference>